<gene>
    <name evidence="2" type="ORF">WICPIJ_000543</name>
</gene>
<evidence type="ECO:0000313" key="3">
    <source>
        <dbReference type="Proteomes" id="UP000774326"/>
    </source>
</evidence>
<accession>A0A9P8QGC6</accession>
<evidence type="ECO:0000256" key="1">
    <source>
        <dbReference type="SAM" id="SignalP"/>
    </source>
</evidence>
<evidence type="ECO:0000313" key="2">
    <source>
        <dbReference type="EMBL" id="KAH3688480.1"/>
    </source>
</evidence>
<feature type="chain" id="PRO_5040303831" evidence="1">
    <location>
        <begin position="27"/>
        <end position="82"/>
    </location>
</feature>
<comment type="caution">
    <text evidence="2">The sequence shown here is derived from an EMBL/GenBank/DDBJ whole genome shotgun (WGS) entry which is preliminary data.</text>
</comment>
<keyword evidence="1" id="KW-0732">Signal</keyword>
<organism evidence="2 3">
    <name type="scientific">Wickerhamomyces pijperi</name>
    <name type="common">Yeast</name>
    <name type="synonym">Pichia pijperi</name>
    <dbReference type="NCBI Taxonomy" id="599730"/>
    <lineage>
        <taxon>Eukaryota</taxon>
        <taxon>Fungi</taxon>
        <taxon>Dikarya</taxon>
        <taxon>Ascomycota</taxon>
        <taxon>Saccharomycotina</taxon>
        <taxon>Saccharomycetes</taxon>
        <taxon>Phaffomycetales</taxon>
        <taxon>Wickerhamomycetaceae</taxon>
        <taxon>Wickerhamomyces</taxon>
    </lineage>
</organism>
<dbReference type="Proteomes" id="UP000774326">
    <property type="component" value="Unassembled WGS sequence"/>
</dbReference>
<feature type="signal peptide" evidence="1">
    <location>
        <begin position="1"/>
        <end position="26"/>
    </location>
</feature>
<proteinExistence type="predicted"/>
<sequence length="82" mass="8960">MSLRKKNLKHNWQLFWRCFGVGTTLGAEVGAGSDSGGAGGAELVTFFNNWVKTWSMAKSQDSHIEWNLISSGRGGSETGWQP</sequence>
<reference evidence="2" key="1">
    <citation type="journal article" date="2021" name="Open Biol.">
        <title>Shared evolutionary footprints suggest mitochondrial oxidative damage underlies multiple complex I losses in fungi.</title>
        <authorList>
            <person name="Schikora-Tamarit M.A."/>
            <person name="Marcet-Houben M."/>
            <person name="Nosek J."/>
            <person name="Gabaldon T."/>
        </authorList>
    </citation>
    <scope>NUCLEOTIDE SEQUENCE</scope>
    <source>
        <strain evidence="2">CBS2887</strain>
    </source>
</reference>
<keyword evidence="3" id="KW-1185">Reference proteome</keyword>
<protein>
    <submittedName>
        <fullName evidence="2">Uncharacterized protein</fullName>
    </submittedName>
</protein>
<dbReference type="EMBL" id="JAEUBG010000340">
    <property type="protein sequence ID" value="KAH3688480.1"/>
    <property type="molecule type" value="Genomic_DNA"/>
</dbReference>
<dbReference type="AlphaFoldDB" id="A0A9P8QGC6"/>
<reference evidence="2" key="2">
    <citation type="submission" date="2021-01" db="EMBL/GenBank/DDBJ databases">
        <authorList>
            <person name="Schikora-Tamarit M.A."/>
        </authorList>
    </citation>
    <scope>NUCLEOTIDE SEQUENCE</scope>
    <source>
        <strain evidence="2">CBS2887</strain>
    </source>
</reference>
<name>A0A9P8QGC6_WICPI</name>